<dbReference type="STRING" id="546271.Selsp_0015"/>
<dbReference type="EMBL" id="ACKP02000023">
    <property type="protein sequence ID" value="EEX77286.1"/>
    <property type="molecule type" value="Genomic_DNA"/>
</dbReference>
<evidence type="ECO:0000313" key="1">
    <source>
        <dbReference type="EMBL" id="AEB98999.1"/>
    </source>
</evidence>
<reference evidence="2 3" key="1">
    <citation type="submission" date="2009-09" db="EMBL/GenBank/DDBJ databases">
        <authorList>
            <person name="Weinstock G."/>
            <person name="Sodergren E."/>
            <person name="Clifton S."/>
            <person name="Fulton L."/>
            <person name="Fulton B."/>
            <person name="Courtney L."/>
            <person name="Fronick C."/>
            <person name="Harrison M."/>
            <person name="Strong C."/>
            <person name="Farmer C."/>
            <person name="Delahaunty K."/>
            <person name="Markovic C."/>
            <person name="Hall O."/>
            <person name="Minx P."/>
            <person name="Tomlinson C."/>
            <person name="Mitreva M."/>
            <person name="Nelson J."/>
            <person name="Hou S."/>
            <person name="Wollam A."/>
            <person name="Pepin K.H."/>
            <person name="Johnson M."/>
            <person name="Bhonagiri V."/>
            <person name="Nash W.E."/>
            <person name="Warren W."/>
            <person name="Chinwalla A."/>
            <person name="Mardis E.R."/>
            <person name="Wilson R.K."/>
        </authorList>
    </citation>
    <scope>NUCLEOTIDE SEQUENCE [LARGE SCALE GENOMIC DNA]</scope>
    <source>
        <strain evidence="2">ATCC 35185</strain>
        <strain evidence="3">ATCC 35185 / DSM 20758 / VPI D19B-28</strain>
    </source>
</reference>
<dbReference type="Proteomes" id="UP000003505">
    <property type="component" value="Unassembled WGS sequence"/>
</dbReference>
<organism evidence="2 3">
    <name type="scientific">Selenomonas sputigena (strain ATCC 35185 / DSM 20758 / CCUG 44933 / VPI D19B-28)</name>
    <dbReference type="NCBI Taxonomy" id="546271"/>
    <lineage>
        <taxon>Bacteria</taxon>
        <taxon>Bacillati</taxon>
        <taxon>Bacillota</taxon>
        <taxon>Negativicutes</taxon>
        <taxon>Selenomonadales</taxon>
        <taxon>Selenomonadaceae</taxon>
        <taxon>Selenomonas</taxon>
    </lineage>
</organism>
<dbReference type="EMBL" id="CP002637">
    <property type="protein sequence ID" value="AEB98999.1"/>
    <property type="molecule type" value="Genomic_DNA"/>
</dbReference>
<dbReference type="HOGENOM" id="CLU_210981_0_0_9"/>
<dbReference type="AlphaFoldDB" id="C9LV52"/>
<protein>
    <submittedName>
        <fullName evidence="2">Uncharacterized protein</fullName>
    </submittedName>
</protein>
<dbReference type="eggNOG" id="ENOG5033P3I">
    <property type="taxonomic scope" value="Bacteria"/>
</dbReference>
<dbReference type="KEGG" id="ssg:Selsp_0015"/>
<sequence length="52" mass="6312">MSLTDETRQKLQKQIDALKKRMLYDANDLDYETHLFLVRTLQKMLDRKKCKP</sequence>
<evidence type="ECO:0000313" key="3">
    <source>
        <dbReference type="Proteomes" id="UP000003505"/>
    </source>
</evidence>
<evidence type="ECO:0000313" key="4">
    <source>
        <dbReference type="Proteomes" id="UP000011124"/>
    </source>
</evidence>
<accession>C9LV52</accession>
<dbReference type="OrthoDB" id="1669496at2"/>
<gene>
    <name evidence="1" type="ordered locus">Selsp_0015</name>
    <name evidence="2" type="ORF">SELSPUOL_01342</name>
</gene>
<evidence type="ECO:0000313" key="2">
    <source>
        <dbReference type="EMBL" id="EEX77286.1"/>
    </source>
</evidence>
<proteinExistence type="predicted"/>
<reference evidence="1 4" key="2">
    <citation type="submission" date="2011-04" db="EMBL/GenBank/DDBJ databases">
        <title>The complete genome of Selenomonas sputigena DSM 20758.</title>
        <authorList>
            <consortium name="US DOE Joint Genome Institute (JGI-PGF)"/>
            <person name="Lucas S."/>
            <person name="Copeland A."/>
            <person name="Lapidus A."/>
            <person name="Bruce D."/>
            <person name="Goodwin L."/>
            <person name="Pitluck S."/>
            <person name="Peters L."/>
            <person name="Kyrpides N."/>
            <person name="Mavromatis K."/>
            <person name="Ivanova N."/>
            <person name="Ovchinnikova G."/>
            <person name="Teshima H."/>
            <person name="Detter J.C."/>
            <person name="Tapia R."/>
            <person name="Han C."/>
            <person name="Land M."/>
            <person name="Hauser L."/>
            <person name="Markowitz V."/>
            <person name="Cheng J.-F."/>
            <person name="Hugenholtz P."/>
            <person name="Woyke T."/>
            <person name="Wu D."/>
            <person name="Gronow S."/>
            <person name="Wellnitz S."/>
            <person name="Schneider S."/>
            <person name="Klenk H.-P."/>
            <person name="Eisen J.A."/>
        </authorList>
    </citation>
    <scope>NUCLEOTIDE SEQUENCE [LARGE SCALE GENOMIC DNA]</scope>
    <source>
        <strain evidence="1">ATCC 35185</strain>
        <strain evidence="4">ATCC 35185 / DSM 20758 / VPI D19B-28</strain>
    </source>
</reference>
<name>C9LV52_SELS3</name>
<dbReference type="RefSeq" id="WP_006192643.1">
    <property type="nucleotide sequence ID" value="NC_015437.1"/>
</dbReference>
<keyword evidence="4" id="KW-1185">Reference proteome</keyword>
<dbReference type="Proteomes" id="UP000011124">
    <property type="component" value="Chromosome"/>
</dbReference>